<evidence type="ECO:0000313" key="3">
    <source>
        <dbReference type="Proteomes" id="UP000031521"/>
    </source>
</evidence>
<reference evidence="2 3" key="1">
    <citation type="journal article" date="2014" name="Int. J. Syst. Evol. Microbiol.">
        <title>Celeribacter indicus sp. nov., a polycyclic aromatic hydrocarbon-degrading bacterium from deep-sea sediment and reclassification of Huaishuia halophila as Celeribacter halophilus comb. nov.</title>
        <authorList>
            <person name="Lai Q."/>
            <person name="Cao J."/>
            <person name="Yuan J."/>
            <person name="Li F."/>
            <person name="Shao Z."/>
        </authorList>
    </citation>
    <scope>NUCLEOTIDE SEQUENCE [LARGE SCALE GENOMIC DNA]</scope>
    <source>
        <strain evidence="2">P73</strain>
    </source>
</reference>
<organism evidence="2 3">
    <name type="scientific">Celeribacter indicus</name>
    <dbReference type="NCBI Taxonomy" id="1208324"/>
    <lineage>
        <taxon>Bacteria</taxon>
        <taxon>Pseudomonadati</taxon>
        <taxon>Pseudomonadota</taxon>
        <taxon>Alphaproteobacteria</taxon>
        <taxon>Rhodobacterales</taxon>
        <taxon>Roseobacteraceae</taxon>
        <taxon>Celeribacter</taxon>
    </lineage>
</organism>
<dbReference type="Proteomes" id="UP000031521">
    <property type="component" value="Chromosome"/>
</dbReference>
<evidence type="ECO:0000256" key="1">
    <source>
        <dbReference type="SAM" id="SignalP"/>
    </source>
</evidence>
<dbReference type="InterPro" id="IPR019734">
    <property type="entry name" value="TPR_rpt"/>
</dbReference>
<dbReference type="InterPro" id="IPR006311">
    <property type="entry name" value="TAT_signal"/>
</dbReference>
<dbReference type="PROSITE" id="PS51318">
    <property type="entry name" value="TAT"/>
    <property type="match status" value="1"/>
</dbReference>
<evidence type="ECO:0000313" key="2">
    <source>
        <dbReference type="EMBL" id="AJE47997.1"/>
    </source>
</evidence>
<dbReference type="EMBL" id="CP004393">
    <property type="protein sequence ID" value="AJE47997.1"/>
    <property type="molecule type" value="Genomic_DNA"/>
</dbReference>
<dbReference type="InterPro" id="IPR011990">
    <property type="entry name" value="TPR-like_helical_dom_sf"/>
</dbReference>
<dbReference type="AlphaFoldDB" id="A0A0B5E6P3"/>
<dbReference type="Gene3D" id="1.25.40.10">
    <property type="entry name" value="Tetratricopeptide repeat domain"/>
    <property type="match status" value="1"/>
</dbReference>
<dbReference type="SMART" id="SM00028">
    <property type="entry name" value="TPR"/>
    <property type="match status" value="3"/>
</dbReference>
<accession>A0A0B5E6P3</accession>
<feature type="chain" id="PRO_5002115781" evidence="1">
    <location>
        <begin position="26"/>
        <end position="185"/>
    </location>
</feature>
<dbReference type="SUPFAM" id="SSF48452">
    <property type="entry name" value="TPR-like"/>
    <property type="match status" value="1"/>
</dbReference>
<sequence length="185" mass="19744">MKSLRQFLKHAVASGAFFAAAGAFAADQARLDRMFGELAGAGPVEAAQLEQEIALEMARSGSDAMDLLLDRGRAALQRGDVDGALGHLTALVDHAPDFTEGYNARATAYFMAGLYGPAVDDIGEVLTREPRHFGALSGLALILEEIGDEPMALEALLKIREIHPQMAGLEARIDRLELVLQGTTL</sequence>
<feature type="signal peptide" evidence="1">
    <location>
        <begin position="1"/>
        <end position="25"/>
    </location>
</feature>
<dbReference type="HOGENOM" id="CLU_079829_3_0_5"/>
<gene>
    <name evidence="2" type="ORF">P73_3282</name>
</gene>
<keyword evidence="3" id="KW-1185">Reference proteome</keyword>
<name>A0A0B5E6P3_9RHOB</name>
<dbReference type="Pfam" id="PF13432">
    <property type="entry name" value="TPR_16"/>
    <property type="match status" value="1"/>
</dbReference>
<protein>
    <submittedName>
        <fullName evidence="2">Uncharacterized protein</fullName>
    </submittedName>
</protein>
<proteinExistence type="predicted"/>
<dbReference type="STRING" id="1208324.P73_3282"/>
<keyword evidence="1" id="KW-0732">Signal</keyword>
<dbReference type="KEGG" id="cid:P73_3282"/>
<dbReference type="RefSeq" id="WP_043870427.1">
    <property type="nucleotide sequence ID" value="NZ_CP004393.1"/>
</dbReference>
<dbReference type="OrthoDB" id="9815010at2"/>